<accession>E4XN20</accession>
<dbReference type="Proteomes" id="UP000001307">
    <property type="component" value="Unassembled WGS sequence"/>
</dbReference>
<keyword evidence="2" id="KW-1185">Reference proteome</keyword>
<reference evidence="1" key="1">
    <citation type="journal article" date="2010" name="Science">
        <title>Plasticity of animal genome architecture unmasked by rapid evolution of a pelagic tunicate.</title>
        <authorList>
            <person name="Denoeud F."/>
            <person name="Henriet S."/>
            <person name="Mungpakdee S."/>
            <person name="Aury J.M."/>
            <person name="Da Silva C."/>
            <person name="Brinkmann H."/>
            <person name="Mikhaleva J."/>
            <person name="Olsen L.C."/>
            <person name="Jubin C."/>
            <person name="Canestro C."/>
            <person name="Bouquet J.M."/>
            <person name="Danks G."/>
            <person name="Poulain J."/>
            <person name="Campsteijn C."/>
            <person name="Adamski M."/>
            <person name="Cross I."/>
            <person name="Yadetie F."/>
            <person name="Muffato M."/>
            <person name="Louis A."/>
            <person name="Butcher S."/>
            <person name="Tsagkogeorga G."/>
            <person name="Konrad A."/>
            <person name="Singh S."/>
            <person name="Jensen M.F."/>
            <person name="Cong E.H."/>
            <person name="Eikeseth-Otteraa H."/>
            <person name="Noel B."/>
            <person name="Anthouard V."/>
            <person name="Porcel B.M."/>
            <person name="Kachouri-Lafond R."/>
            <person name="Nishino A."/>
            <person name="Ugolini M."/>
            <person name="Chourrout P."/>
            <person name="Nishida H."/>
            <person name="Aasland R."/>
            <person name="Huzurbazar S."/>
            <person name="Westhof E."/>
            <person name="Delsuc F."/>
            <person name="Lehrach H."/>
            <person name="Reinhardt R."/>
            <person name="Weissenbach J."/>
            <person name="Roy S.W."/>
            <person name="Artiguenave F."/>
            <person name="Postlethwait J.H."/>
            <person name="Manak J.R."/>
            <person name="Thompson E.M."/>
            <person name="Jaillon O."/>
            <person name="Du Pasquier L."/>
            <person name="Boudinot P."/>
            <person name="Liberles D.A."/>
            <person name="Volff J.N."/>
            <person name="Philippe H."/>
            <person name="Lenhard B."/>
            <person name="Roest Crollius H."/>
            <person name="Wincker P."/>
            <person name="Chourrout D."/>
        </authorList>
    </citation>
    <scope>NUCLEOTIDE SEQUENCE [LARGE SCALE GENOMIC DNA]</scope>
</reference>
<evidence type="ECO:0000313" key="2">
    <source>
        <dbReference type="Proteomes" id="UP000001307"/>
    </source>
</evidence>
<gene>
    <name evidence="1" type="ORF">GSOID_T00015571001</name>
</gene>
<sequence>MLTFIYGENLEEPPHLAKAVVISILDNLRESTKQAAVREKKHFNYSGGTFQFECYFRCRHFQLCHEKNRISFIHHFKHCYSAICIARNWTCIIAWIEIEAHFRKSHKNICLLRRLFKYHFEGKKLLRPIARRFKKPA</sequence>
<dbReference type="AlphaFoldDB" id="E4XN20"/>
<name>E4XN20_OIKDI</name>
<protein>
    <submittedName>
        <fullName evidence="1">Uncharacterized protein</fullName>
    </submittedName>
</protein>
<dbReference type="EMBL" id="FN653081">
    <property type="protein sequence ID" value="CBY25073.1"/>
    <property type="molecule type" value="Genomic_DNA"/>
</dbReference>
<dbReference type="InParanoid" id="E4XN20"/>
<proteinExistence type="predicted"/>
<organism evidence="1">
    <name type="scientific">Oikopleura dioica</name>
    <name type="common">Tunicate</name>
    <dbReference type="NCBI Taxonomy" id="34765"/>
    <lineage>
        <taxon>Eukaryota</taxon>
        <taxon>Metazoa</taxon>
        <taxon>Chordata</taxon>
        <taxon>Tunicata</taxon>
        <taxon>Appendicularia</taxon>
        <taxon>Copelata</taxon>
        <taxon>Oikopleuridae</taxon>
        <taxon>Oikopleura</taxon>
    </lineage>
</organism>
<evidence type="ECO:0000313" key="1">
    <source>
        <dbReference type="EMBL" id="CBY25073.1"/>
    </source>
</evidence>